<feature type="compositionally biased region" description="Basic and acidic residues" evidence="1">
    <location>
        <begin position="103"/>
        <end position="112"/>
    </location>
</feature>
<protein>
    <recommendedName>
        <fullName evidence="5">DUF3040 domain-containing protein</fullName>
    </recommendedName>
</protein>
<reference evidence="3 4" key="1">
    <citation type="journal article" date="2016" name="Genome Announc.">
        <title>Draft Genome Sequence of Planomonospora sphaerica JCM9374, a Rare Actinomycete.</title>
        <authorList>
            <person name="Dohra H."/>
            <person name="Suzuki T."/>
            <person name="Inoue Y."/>
            <person name="Kodani S."/>
        </authorList>
    </citation>
    <scope>NUCLEOTIDE SEQUENCE [LARGE SCALE GENOMIC DNA]</scope>
    <source>
        <strain evidence="3 4">JCM 9374</strain>
    </source>
</reference>
<dbReference type="Proteomes" id="UP000077701">
    <property type="component" value="Unassembled WGS sequence"/>
</dbReference>
<dbReference type="Pfam" id="PF11239">
    <property type="entry name" value="DUF3040"/>
    <property type="match status" value="1"/>
</dbReference>
<dbReference type="EMBL" id="BDCX01000005">
    <property type="protein sequence ID" value="GAT66651.1"/>
    <property type="molecule type" value="Genomic_DNA"/>
</dbReference>
<keyword evidence="2" id="KW-0472">Membrane</keyword>
<accession>A0A171CG05</accession>
<gene>
    <name evidence="3" type="ORF">PS9374_02301</name>
</gene>
<name>A0A171CG05_9ACTN</name>
<dbReference type="InterPro" id="IPR021401">
    <property type="entry name" value="DUF3040"/>
</dbReference>
<keyword evidence="2" id="KW-0812">Transmembrane</keyword>
<evidence type="ECO:0000256" key="1">
    <source>
        <dbReference type="SAM" id="MobiDB-lite"/>
    </source>
</evidence>
<evidence type="ECO:0008006" key="5">
    <source>
        <dbReference type="Google" id="ProtNLM"/>
    </source>
</evidence>
<dbReference type="RefSeq" id="WP_068896788.1">
    <property type="nucleotide sequence ID" value="NZ_BDCX01000005.1"/>
</dbReference>
<proteinExistence type="predicted"/>
<feature type="region of interest" description="Disordered" evidence="1">
    <location>
        <begin position="77"/>
        <end position="112"/>
    </location>
</feature>
<keyword evidence="4" id="KW-1185">Reference proteome</keyword>
<evidence type="ECO:0000256" key="2">
    <source>
        <dbReference type="SAM" id="Phobius"/>
    </source>
</evidence>
<feature type="compositionally biased region" description="Low complexity" evidence="1">
    <location>
        <begin position="77"/>
        <end position="102"/>
    </location>
</feature>
<reference evidence="4" key="2">
    <citation type="submission" date="2016-04" db="EMBL/GenBank/DDBJ databases">
        <title>Planomonospora sphaerica JCM9374 whole genome shotgun sequence.</title>
        <authorList>
            <person name="Suzuki T."/>
            <person name="Dohra H."/>
            <person name="Kodani S."/>
        </authorList>
    </citation>
    <scope>NUCLEOTIDE SEQUENCE [LARGE SCALE GENOMIC DNA]</scope>
    <source>
        <strain evidence="4">JCM 9374</strain>
    </source>
</reference>
<dbReference type="AlphaFoldDB" id="A0A171CG05"/>
<comment type="caution">
    <text evidence="3">The sequence shown here is derived from an EMBL/GenBank/DDBJ whole genome shotgun (WGS) entry which is preliminary data.</text>
</comment>
<feature type="transmembrane region" description="Helical" evidence="2">
    <location>
        <begin position="54"/>
        <end position="75"/>
    </location>
</feature>
<keyword evidence="2" id="KW-1133">Transmembrane helix</keyword>
<organism evidence="3 4">
    <name type="scientific">Planomonospora sphaerica</name>
    <dbReference type="NCBI Taxonomy" id="161355"/>
    <lineage>
        <taxon>Bacteria</taxon>
        <taxon>Bacillati</taxon>
        <taxon>Actinomycetota</taxon>
        <taxon>Actinomycetes</taxon>
        <taxon>Streptosporangiales</taxon>
        <taxon>Streptosporangiaceae</taxon>
        <taxon>Planomonospora</taxon>
    </lineage>
</organism>
<evidence type="ECO:0000313" key="4">
    <source>
        <dbReference type="Proteomes" id="UP000077701"/>
    </source>
</evidence>
<sequence>MSLSRRESQILAEIEQSLRRQDRAFACRMDALNAARPARGVCHRFGYTTSRRELVCVVAATFILTAVLVVLTLALPDRPCTPRSSPASAGPTTSEPPSSELPAEVRRPACRP</sequence>
<evidence type="ECO:0000313" key="3">
    <source>
        <dbReference type="EMBL" id="GAT66651.1"/>
    </source>
</evidence>